<organism evidence="3 4">
    <name type="scientific">Urochloa decumbens</name>
    <dbReference type="NCBI Taxonomy" id="240449"/>
    <lineage>
        <taxon>Eukaryota</taxon>
        <taxon>Viridiplantae</taxon>
        <taxon>Streptophyta</taxon>
        <taxon>Embryophyta</taxon>
        <taxon>Tracheophyta</taxon>
        <taxon>Spermatophyta</taxon>
        <taxon>Magnoliopsida</taxon>
        <taxon>Liliopsida</taxon>
        <taxon>Poales</taxon>
        <taxon>Poaceae</taxon>
        <taxon>PACMAD clade</taxon>
        <taxon>Panicoideae</taxon>
        <taxon>Panicodae</taxon>
        <taxon>Paniceae</taxon>
        <taxon>Melinidinae</taxon>
        <taxon>Urochloa</taxon>
    </lineage>
</organism>
<feature type="region of interest" description="Disordered" evidence="1">
    <location>
        <begin position="719"/>
        <end position="790"/>
    </location>
</feature>
<dbReference type="PANTHER" id="PTHR33115">
    <property type="entry name" value="ARM REPEAT SUPERFAMILY PROTEIN"/>
    <property type="match status" value="1"/>
</dbReference>
<feature type="compositionally biased region" description="Low complexity" evidence="1">
    <location>
        <begin position="397"/>
        <end position="406"/>
    </location>
</feature>
<reference evidence="3 4" key="2">
    <citation type="submission" date="2024-10" db="EMBL/GenBank/DDBJ databases">
        <authorList>
            <person name="Ryan C."/>
        </authorList>
    </citation>
    <scope>NUCLEOTIDE SEQUENCE [LARGE SCALE GENOMIC DNA]</scope>
</reference>
<accession>A0ABC9AKS1</accession>
<dbReference type="Gene3D" id="1.25.10.10">
    <property type="entry name" value="Leucine-rich Repeat Variant"/>
    <property type="match status" value="1"/>
</dbReference>
<feature type="region of interest" description="Disordered" evidence="1">
    <location>
        <begin position="384"/>
        <end position="406"/>
    </location>
</feature>
<feature type="transmembrane region" description="Helical" evidence="2">
    <location>
        <begin position="138"/>
        <end position="159"/>
    </location>
</feature>
<protein>
    <submittedName>
        <fullName evidence="3">Uncharacterized protein</fullName>
    </submittedName>
</protein>
<evidence type="ECO:0000313" key="4">
    <source>
        <dbReference type="Proteomes" id="UP001497457"/>
    </source>
</evidence>
<gene>
    <name evidence="3" type="ORF">URODEC1_LOCUS56378</name>
</gene>
<evidence type="ECO:0000256" key="2">
    <source>
        <dbReference type="SAM" id="Phobius"/>
    </source>
</evidence>
<dbReference type="EMBL" id="OZ075131">
    <property type="protein sequence ID" value="CAL4981920.1"/>
    <property type="molecule type" value="Genomic_DNA"/>
</dbReference>
<feature type="transmembrane region" description="Helical" evidence="2">
    <location>
        <begin position="165"/>
        <end position="185"/>
    </location>
</feature>
<feature type="transmembrane region" description="Helical" evidence="2">
    <location>
        <begin position="35"/>
        <end position="62"/>
    </location>
</feature>
<keyword evidence="4" id="KW-1185">Reference proteome</keyword>
<dbReference type="AlphaFoldDB" id="A0ABC9AKS1"/>
<reference evidence="4" key="1">
    <citation type="submission" date="2024-06" db="EMBL/GenBank/DDBJ databases">
        <authorList>
            <person name="Ryan C."/>
        </authorList>
    </citation>
    <scope>NUCLEOTIDE SEQUENCE [LARGE SCALE GENOMIC DNA]</scope>
</reference>
<dbReference type="SUPFAM" id="SSF48371">
    <property type="entry name" value="ARM repeat"/>
    <property type="match status" value="1"/>
</dbReference>
<evidence type="ECO:0000256" key="1">
    <source>
        <dbReference type="SAM" id="MobiDB-lite"/>
    </source>
</evidence>
<keyword evidence="2" id="KW-0472">Membrane</keyword>
<sequence>MPGGNGGERRNGRRSILLKQYPLVLPEDDMLFSRYVLFVTYMLMAVTGFGYLALTWSTVVLLGGFVTALQKEDFWSLTIVSMMQAARIFNDLAEHLLPNFFYLVTWLVHHNGDIVRHQMWRVTQAFQLMGSRGALADWSTWWSIAFVIYGVFMMLPFLAMCYAPALIYVYLGPIACIALALWRIAQRDYGGAAGGGGDMNLAPALDMFYSLVLLQGGLYLVWLYVDSWWVGHLIELRQLWGLPSTGWCRLALLEYLLDTQARCWRDLSSIHGRTVADYAADLLDSQRSWEAKLTGLRLLNALVMTGTADGLVRSLLLPSRLQTLIEMLGCRHGPRQDDGKEMRGLAAHVLAHLAGNIGLAQFPGALRCISSSLLQEETTTCWSSTSQQQGRQRHHPQPQQSKLPPQKQAMLLQLERKERELEAKFWPGRSSRDSYIEGRCQELVLLHGLTILQTLASDHQNCREICSTPGLLPKITAPLYSDTLIRDTNIREWAKVVSQSLKVMLRLIHAPGKAGRRLRREISSNKPAVSNLKSIVLNHYSTADQELYGRCLEMLTELALDPSVNLASSTKENLINKQMQIFLAVEEVQEPDSLPNQHQVTVTAGRSLVLITTNSQTNSDFIMRAYHGNILARLAGLLANKKNVIYRTIAAEILDNLCTHCDWNVYKLILTESLLPKVLTEIMSITIDQPESKISEEKTNKPQARTWLLPFKRKNYQGNQKNYAAGNNEGEQKNSAPGKDEENQQNFQLGSEEQGHKNCAPEDKNEIQEISSSEDENKSSDQQNEEQAAPKELQEALLSLALVICDKLISAGDIVRLNALGGEAFVMKLKAVIDGNCQPTAESLRIVKLCGRIASSMMQCQPYAELFRNKEFVQSLSKASKIMSCLESRMMFAGSDFGLKKTIRPLLYELEKDVYELENKAEHSG</sequence>
<feature type="compositionally biased region" description="Basic and acidic residues" evidence="1">
    <location>
        <begin position="753"/>
        <end position="767"/>
    </location>
</feature>
<feature type="transmembrane region" description="Helical" evidence="2">
    <location>
        <begin position="206"/>
        <end position="225"/>
    </location>
</feature>
<keyword evidence="2" id="KW-1133">Transmembrane helix</keyword>
<keyword evidence="2" id="KW-0812">Transmembrane</keyword>
<dbReference type="InterPro" id="IPR011989">
    <property type="entry name" value="ARM-like"/>
</dbReference>
<proteinExistence type="predicted"/>
<name>A0ABC9AKS1_9POAL</name>
<evidence type="ECO:0000313" key="3">
    <source>
        <dbReference type="EMBL" id="CAL4981920.1"/>
    </source>
</evidence>
<dbReference type="PANTHER" id="PTHR33115:SF25">
    <property type="entry name" value="CONDENSIN COMPLEX SUBUNIT 1 C-TERMINAL DOMAIN-CONTAINING PROTEIN"/>
    <property type="match status" value="1"/>
</dbReference>
<dbReference type="Proteomes" id="UP001497457">
    <property type="component" value="Chromosome 21rd"/>
</dbReference>
<dbReference type="InterPro" id="IPR016024">
    <property type="entry name" value="ARM-type_fold"/>
</dbReference>